<feature type="region of interest" description="Disordered" evidence="1">
    <location>
        <begin position="110"/>
        <end position="354"/>
    </location>
</feature>
<feature type="domain" description="WH1" evidence="2">
    <location>
        <begin position="1"/>
        <end position="109"/>
    </location>
</feature>
<dbReference type="InterPro" id="IPR011993">
    <property type="entry name" value="PH-like_dom_sf"/>
</dbReference>
<dbReference type="Gene3D" id="2.30.29.30">
    <property type="entry name" value="Pleckstrin-homology domain (PH domain)/Phosphotyrosine-binding domain (PTB)"/>
    <property type="match status" value="1"/>
</dbReference>
<proteinExistence type="predicted"/>
<protein>
    <submittedName>
        <fullName evidence="3">Vasodilator-stimulated phosphoprotein</fullName>
    </submittedName>
</protein>
<evidence type="ECO:0000313" key="4">
    <source>
        <dbReference type="Proteomes" id="UP001146793"/>
    </source>
</evidence>
<feature type="compositionally biased region" description="Gly residues" evidence="1">
    <location>
        <begin position="232"/>
        <end position="244"/>
    </location>
</feature>
<dbReference type="AlphaFoldDB" id="A0AAV7ZEL6"/>
<dbReference type="Pfam" id="PF02205">
    <property type="entry name" value="WH2"/>
    <property type="match status" value="1"/>
</dbReference>
<dbReference type="CDD" id="cd22062">
    <property type="entry name" value="WH2_DdVASP-like"/>
    <property type="match status" value="1"/>
</dbReference>
<comment type="caution">
    <text evidence="3">The sequence shown here is derived from an EMBL/GenBank/DDBJ whole genome shotgun (WGS) entry which is preliminary data.</text>
</comment>
<dbReference type="GO" id="GO:0003779">
    <property type="term" value="F:actin binding"/>
    <property type="evidence" value="ECO:0007669"/>
    <property type="project" value="InterPro"/>
</dbReference>
<sequence>MSEKPIHSTKANQFYFDVKTKGWKPLSGGEAPIHIYHHSGKGTYRVIGMRKDKKVCINSNIFATMSPKKNGEKLVAWSNEKRVTYGVNFTTSKEADKFLAQLQKAIKALNSSSKDSKKKEKKSKKDKKKSKKEKRSSKKDKKKSKKKDSTPPPPKGNTPPPPKGNTPPPPSGGPPPPKLGGPPQLGGGPPPKQGGKTRNALLDSIQGFSKNGLKKAETNDRSGPNVSNKPKSGGGGGGGGGGGLMDAILSRGRGLKKTGGFGGRPRGGLPKIPQKREEPKQAEKDPWKENNKRPSRGFGGSSPKTGGFGGQRRGGFGGVKKTGGFGGNSPKRGGFGSPRQSNTQKSGGGEVSGDVIKMIDQVQSQMIDYINKEFEKLKSQLKN</sequence>
<evidence type="ECO:0000313" key="3">
    <source>
        <dbReference type="EMBL" id="KAJ3440453.1"/>
    </source>
</evidence>
<dbReference type="Proteomes" id="UP001146793">
    <property type="component" value="Unassembled WGS sequence"/>
</dbReference>
<dbReference type="InterPro" id="IPR003124">
    <property type="entry name" value="WH2_dom"/>
</dbReference>
<dbReference type="EMBL" id="JANTQA010000030">
    <property type="protein sequence ID" value="KAJ3440453.1"/>
    <property type="molecule type" value="Genomic_DNA"/>
</dbReference>
<organism evidence="3 4">
    <name type="scientific">Anaeramoeba flamelloides</name>
    <dbReference type="NCBI Taxonomy" id="1746091"/>
    <lineage>
        <taxon>Eukaryota</taxon>
        <taxon>Metamonada</taxon>
        <taxon>Anaeramoebidae</taxon>
        <taxon>Anaeramoeba</taxon>
    </lineage>
</organism>
<feature type="compositionally biased region" description="Basic residues" evidence="1">
    <location>
        <begin position="119"/>
        <end position="146"/>
    </location>
</feature>
<dbReference type="SMART" id="SM00461">
    <property type="entry name" value="WH1"/>
    <property type="match status" value="1"/>
</dbReference>
<feature type="compositionally biased region" description="Gly residues" evidence="1">
    <location>
        <begin position="257"/>
        <end position="266"/>
    </location>
</feature>
<reference evidence="3" key="1">
    <citation type="submission" date="2022-08" db="EMBL/GenBank/DDBJ databases">
        <title>Novel sulphate-reducing endosymbionts in the free-living metamonad Anaeramoeba.</title>
        <authorList>
            <person name="Jerlstrom-Hultqvist J."/>
            <person name="Cepicka I."/>
            <person name="Gallot-Lavallee L."/>
            <person name="Salas-Leiva D."/>
            <person name="Curtis B.A."/>
            <person name="Zahonova K."/>
            <person name="Pipaliya S."/>
            <person name="Dacks J."/>
            <person name="Roger A.J."/>
        </authorList>
    </citation>
    <scope>NUCLEOTIDE SEQUENCE</scope>
    <source>
        <strain evidence="3">Busselton2</strain>
    </source>
</reference>
<evidence type="ECO:0000256" key="1">
    <source>
        <dbReference type="SAM" id="MobiDB-lite"/>
    </source>
</evidence>
<evidence type="ECO:0000259" key="2">
    <source>
        <dbReference type="PROSITE" id="PS50229"/>
    </source>
</evidence>
<gene>
    <name evidence="3" type="ORF">M0812_14121</name>
</gene>
<dbReference type="InterPro" id="IPR000697">
    <property type="entry name" value="WH1/EVH1_dom"/>
</dbReference>
<dbReference type="SUPFAM" id="SSF50729">
    <property type="entry name" value="PH domain-like"/>
    <property type="match status" value="1"/>
</dbReference>
<dbReference type="GO" id="GO:0035256">
    <property type="term" value="F:G protein-coupled glutamate receptor binding"/>
    <property type="evidence" value="ECO:0007669"/>
    <property type="project" value="InterPro"/>
</dbReference>
<accession>A0AAV7ZEL6</accession>
<dbReference type="PROSITE" id="PS50229">
    <property type="entry name" value="WH1"/>
    <property type="match status" value="1"/>
</dbReference>
<dbReference type="InterPro" id="IPR045027">
    <property type="entry name" value="Homer"/>
</dbReference>
<feature type="compositionally biased region" description="Gly residues" evidence="1">
    <location>
        <begin position="306"/>
        <end position="327"/>
    </location>
</feature>
<feature type="compositionally biased region" description="Polar residues" evidence="1">
    <location>
        <begin position="221"/>
        <end position="230"/>
    </location>
</feature>
<dbReference type="SMART" id="SM00160">
    <property type="entry name" value="RanBD"/>
    <property type="match status" value="1"/>
</dbReference>
<dbReference type="PANTHER" id="PTHR10918">
    <property type="entry name" value="HOMER"/>
    <property type="match status" value="1"/>
</dbReference>
<name>A0AAV7ZEL6_9EUKA</name>
<feature type="compositionally biased region" description="Basic and acidic residues" evidence="1">
    <location>
        <begin position="274"/>
        <end position="292"/>
    </location>
</feature>
<dbReference type="Pfam" id="PF00568">
    <property type="entry name" value="WH1"/>
    <property type="match status" value="1"/>
</dbReference>
<feature type="compositionally biased region" description="Pro residues" evidence="1">
    <location>
        <begin position="150"/>
        <end position="180"/>
    </location>
</feature>
<dbReference type="InterPro" id="IPR000156">
    <property type="entry name" value="Ran_bind_dom"/>
</dbReference>